<accession>A0ABN6PNR8</accession>
<protein>
    <submittedName>
        <fullName evidence="2">Uncharacterized protein</fullName>
    </submittedName>
</protein>
<proteinExistence type="predicted"/>
<evidence type="ECO:0000313" key="2">
    <source>
        <dbReference type="EMBL" id="BDI05659.1"/>
    </source>
</evidence>
<reference evidence="2" key="1">
    <citation type="submission" date="2022-04" db="EMBL/GenBank/DDBJ databases">
        <title>Whole genome sequence of Sphaerotilus sp. FB-5.</title>
        <authorList>
            <person name="Takeda M."/>
            <person name="Narihara S."/>
            <person name="Akimoto M."/>
            <person name="Akimoto R."/>
            <person name="Nishiyashiki S."/>
            <person name="Murakami T."/>
        </authorList>
    </citation>
    <scope>NUCLEOTIDE SEQUENCE</scope>
    <source>
        <strain evidence="2">FB-5</strain>
    </source>
</reference>
<dbReference type="RefSeq" id="WP_251969024.1">
    <property type="nucleotide sequence ID" value="NZ_AP025730.1"/>
</dbReference>
<sequence>MQAAADAAQGCWLPEQPQPTRSELRITPCGHRPVVWPDGVTAAMNRAEGYEVVACPAARASIGTT</sequence>
<dbReference type="Proteomes" id="UP001057498">
    <property type="component" value="Chromosome"/>
</dbReference>
<name>A0ABN6PNR8_9BURK</name>
<evidence type="ECO:0000256" key="1">
    <source>
        <dbReference type="SAM" id="MobiDB-lite"/>
    </source>
</evidence>
<dbReference type="EMBL" id="AP025730">
    <property type="protein sequence ID" value="BDI05659.1"/>
    <property type="molecule type" value="Genomic_DNA"/>
</dbReference>
<evidence type="ECO:0000313" key="3">
    <source>
        <dbReference type="Proteomes" id="UP001057498"/>
    </source>
</evidence>
<organism evidence="2 3">
    <name type="scientific">Sphaerotilus microaerophilus</name>
    <dbReference type="NCBI Taxonomy" id="2914710"/>
    <lineage>
        <taxon>Bacteria</taxon>
        <taxon>Pseudomonadati</taxon>
        <taxon>Pseudomonadota</taxon>
        <taxon>Betaproteobacteria</taxon>
        <taxon>Burkholderiales</taxon>
        <taxon>Sphaerotilaceae</taxon>
        <taxon>Sphaerotilus</taxon>
    </lineage>
</organism>
<keyword evidence="3" id="KW-1185">Reference proteome</keyword>
<gene>
    <name evidence="2" type="ORF">CATMQ487_26290</name>
</gene>
<feature type="region of interest" description="Disordered" evidence="1">
    <location>
        <begin position="1"/>
        <end position="25"/>
    </location>
</feature>